<proteinExistence type="predicted"/>
<sequence>MEGGGEDRGAVLQILGGRGPHTTSALSSVPPCPVPPPPPLLCHSGLDYFILIRLIPPGEESNLLSARGQDEGEGSLRFMGEKNVKGQEQSGKPIVASDSRYPARKEAGGTEGAVWGAVGGLHNIGAAVYCQVFTLSPRWLKGNEGRERGQREEVNDSNPNGIDAWKGANGDNSTPAMTHSLGRSCHRAEGVVGGEERAGVRVCTQAGVHVAPEAPRRPR</sequence>
<gene>
    <name evidence="2" type="ORF">PLEPLA_LOCUS43227</name>
</gene>
<feature type="compositionally biased region" description="Basic and acidic residues" evidence="1">
    <location>
        <begin position="142"/>
        <end position="154"/>
    </location>
</feature>
<name>A0A9N7VNF2_PLEPL</name>
<feature type="region of interest" description="Disordered" evidence="1">
    <location>
        <begin position="142"/>
        <end position="180"/>
    </location>
</feature>
<evidence type="ECO:0000313" key="3">
    <source>
        <dbReference type="Proteomes" id="UP001153269"/>
    </source>
</evidence>
<evidence type="ECO:0000256" key="1">
    <source>
        <dbReference type="SAM" id="MobiDB-lite"/>
    </source>
</evidence>
<organism evidence="2 3">
    <name type="scientific">Pleuronectes platessa</name>
    <name type="common">European plaice</name>
    <dbReference type="NCBI Taxonomy" id="8262"/>
    <lineage>
        <taxon>Eukaryota</taxon>
        <taxon>Metazoa</taxon>
        <taxon>Chordata</taxon>
        <taxon>Craniata</taxon>
        <taxon>Vertebrata</taxon>
        <taxon>Euteleostomi</taxon>
        <taxon>Actinopterygii</taxon>
        <taxon>Neopterygii</taxon>
        <taxon>Teleostei</taxon>
        <taxon>Neoteleostei</taxon>
        <taxon>Acanthomorphata</taxon>
        <taxon>Carangaria</taxon>
        <taxon>Pleuronectiformes</taxon>
        <taxon>Pleuronectoidei</taxon>
        <taxon>Pleuronectidae</taxon>
        <taxon>Pleuronectes</taxon>
    </lineage>
</organism>
<dbReference type="Proteomes" id="UP001153269">
    <property type="component" value="Unassembled WGS sequence"/>
</dbReference>
<feature type="region of interest" description="Disordered" evidence="1">
    <location>
        <begin position="80"/>
        <end position="106"/>
    </location>
</feature>
<dbReference type="EMBL" id="CADEAL010004256">
    <property type="protein sequence ID" value="CAB1455451.1"/>
    <property type="molecule type" value="Genomic_DNA"/>
</dbReference>
<dbReference type="AlphaFoldDB" id="A0A9N7VNF2"/>
<comment type="caution">
    <text evidence="2">The sequence shown here is derived from an EMBL/GenBank/DDBJ whole genome shotgun (WGS) entry which is preliminary data.</text>
</comment>
<reference evidence="2" key="1">
    <citation type="submission" date="2020-03" db="EMBL/GenBank/DDBJ databases">
        <authorList>
            <person name="Weist P."/>
        </authorList>
    </citation>
    <scope>NUCLEOTIDE SEQUENCE</scope>
</reference>
<protein>
    <submittedName>
        <fullName evidence="2">Uncharacterized protein</fullName>
    </submittedName>
</protein>
<accession>A0A9N7VNF2</accession>
<keyword evidence="3" id="KW-1185">Reference proteome</keyword>
<evidence type="ECO:0000313" key="2">
    <source>
        <dbReference type="EMBL" id="CAB1455451.1"/>
    </source>
</evidence>